<evidence type="ECO:0000313" key="3">
    <source>
        <dbReference type="Proteomes" id="UP000837857"/>
    </source>
</evidence>
<evidence type="ECO:0000313" key="2">
    <source>
        <dbReference type="EMBL" id="CAH2034202.1"/>
    </source>
</evidence>
<feature type="region of interest" description="Disordered" evidence="1">
    <location>
        <begin position="1"/>
        <end position="40"/>
    </location>
</feature>
<organism evidence="2 3">
    <name type="scientific">Iphiclides podalirius</name>
    <name type="common">scarce swallowtail</name>
    <dbReference type="NCBI Taxonomy" id="110791"/>
    <lineage>
        <taxon>Eukaryota</taxon>
        <taxon>Metazoa</taxon>
        <taxon>Ecdysozoa</taxon>
        <taxon>Arthropoda</taxon>
        <taxon>Hexapoda</taxon>
        <taxon>Insecta</taxon>
        <taxon>Pterygota</taxon>
        <taxon>Neoptera</taxon>
        <taxon>Endopterygota</taxon>
        <taxon>Lepidoptera</taxon>
        <taxon>Glossata</taxon>
        <taxon>Ditrysia</taxon>
        <taxon>Papilionoidea</taxon>
        <taxon>Papilionidae</taxon>
        <taxon>Papilioninae</taxon>
        <taxon>Iphiclides</taxon>
    </lineage>
</organism>
<dbReference type="EMBL" id="OW152813">
    <property type="protein sequence ID" value="CAH2034202.1"/>
    <property type="molecule type" value="Genomic_DNA"/>
</dbReference>
<protein>
    <submittedName>
        <fullName evidence="2">Uncharacterized protein</fullName>
    </submittedName>
</protein>
<name>A0ABN8HRX5_9NEOP</name>
<dbReference type="Proteomes" id="UP000837857">
    <property type="component" value="Chromosome 1"/>
</dbReference>
<evidence type="ECO:0000256" key="1">
    <source>
        <dbReference type="SAM" id="MobiDB-lite"/>
    </source>
</evidence>
<feature type="compositionally biased region" description="Gly residues" evidence="1">
    <location>
        <begin position="14"/>
        <end position="31"/>
    </location>
</feature>
<keyword evidence="3" id="KW-1185">Reference proteome</keyword>
<sequence length="76" mass="7724">MSGAGERALRAAWGEGGVGPRGASGAGGGGRVPRSSLLPARPVRACRSGAPRTLSSRARVSEIALTINCRRWRGPG</sequence>
<feature type="non-terminal residue" evidence="2">
    <location>
        <position position="76"/>
    </location>
</feature>
<proteinExistence type="predicted"/>
<gene>
    <name evidence="2" type="ORF">IPOD504_LOCUS25</name>
</gene>
<reference evidence="2" key="1">
    <citation type="submission" date="2022-03" db="EMBL/GenBank/DDBJ databases">
        <authorList>
            <person name="Martin H S."/>
        </authorList>
    </citation>
    <scope>NUCLEOTIDE SEQUENCE</scope>
</reference>
<accession>A0ABN8HRX5</accession>